<sequence length="267" mass="29389">MEDTQSVSTLIDTTTSKIQQLQKAFAELESHRAITLNLKWKEIEEHFHGLEKSLKRRFHELEDQEKEFETKTLAAREMLEKKELARERERELQLENTGHKTLENMAANKTVDVPSNEKQTTTMAANKTVGGPSNEKQTGQHEYPFQLFEDLGVGLAGHSALYFADGFVNIPAATATRVVVGGFQAFKMNAARLPADAGRFAAFCGLTTAFDSYIARACGVNDEWNFVGAAGAASGLVQWRGGLRSSLGSALSVAAVAILFQTFEVKE</sequence>
<reference evidence="3 4" key="1">
    <citation type="submission" date="2025-05" db="UniProtKB">
        <authorList>
            <consortium name="RefSeq"/>
        </authorList>
    </citation>
    <scope>IDENTIFICATION</scope>
    <source>
        <tissue evidence="3 4">Seedling</tissue>
    </source>
</reference>
<dbReference type="GeneID" id="132805396"/>
<keyword evidence="1" id="KW-0175">Coiled coil</keyword>
<evidence type="ECO:0000313" key="4">
    <source>
        <dbReference type="RefSeq" id="XP_060676259.1"/>
    </source>
</evidence>
<accession>A0ABM4AHQ5</accession>
<evidence type="ECO:0000256" key="1">
    <source>
        <dbReference type="SAM" id="Coils"/>
    </source>
</evidence>
<organism evidence="2 4">
    <name type="scientific">Ziziphus jujuba</name>
    <name type="common">Chinese jujube</name>
    <name type="synonym">Ziziphus sativa</name>
    <dbReference type="NCBI Taxonomy" id="326968"/>
    <lineage>
        <taxon>Eukaryota</taxon>
        <taxon>Viridiplantae</taxon>
        <taxon>Streptophyta</taxon>
        <taxon>Embryophyta</taxon>
        <taxon>Tracheophyta</taxon>
        <taxon>Spermatophyta</taxon>
        <taxon>Magnoliopsida</taxon>
        <taxon>eudicotyledons</taxon>
        <taxon>Gunneridae</taxon>
        <taxon>Pentapetalae</taxon>
        <taxon>rosids</taxon>
        <taxon>fabids</taxon>
        <taxon>Rosales</taxon>
        <taxon>Rhamnaceae</taxon>
        <taxon>Paliureae</taxon>
        <taxon>Ziziphus</taxon>
    </lineage>
</organism>
<evidence type="ECO:0000313" key="2">
    <source>
        <dbReference type="Proteomes" id="UP001652623"/>
    </source>
</evidence>
<feature type="coiled-coil region" evidence="1">
    <location>
        <begin position="11"/>
        <end position="95"/>
    </location>
</feature>
<keyword evidence="2" id="KW-1185">Reference proteome</keyword>
<dbReference type="PANTHER" id="PTHR31791:SF4">
    <property type="entry name" value="FRIGIDA-LIKE PROTEIN 3"/>
    <property type="match status" value="1"/>
</dbReference>
<proteinExistence type="predicted"/>
<protein>
    <submittedName>
        <fullName evidence="3 4">Uncharacterized protein LOC132805396 isoform X2</fullName>
    </submittedName>
</protein>
<name>A0ABM4AHQ5_ZIZJJ</name>
<dbReference type="Proteomes" id="UP001652623">
    <property type="component" value="Chromosome 9"/>
</dbReference>
<evidence type="ECO:0000313" key="3">
    <source>
        <dbReference type="RefSeq" id="XP_060676258.1"/>
    </source>
</evidence>
<dbReference type="PANTHER" id="PTHR31791">
    <property type="entry name" value="FRIGIDA-LIKE PROTEIN 3-RELATED"/>
    <property type="match status" value="1"/>
</dbReference>
<dbReference type="RefSeq" id="XP_060676259.1">
    <property type="nucleotide sequence ID" value="XM_060820276.1"/>
</dbReference>
<dbReference type="RefSeq" id="XP_060676258.1">
    <property type="nucleotide sequence ID" value="XM_060820275.1"/>
</dbReference>
<gene>
    <name evidence="3 4" type="primary">LOC132805396</name>
</gene>